<dbReference type="HAMAP" id="MF_00040">
    <property type="entry name" value="RRF"/>
    <property type="match status" value="1"/>
</dbReference>
<comment type="subcellular location">
    <subcellularLocation>
        <location evidence="3">Cytoplasm</location>
    </subcellularLocation>
</comment>
<keyword evidence="3" id="KW-0963">Cytoplasm</keyword>
<dbReference type="AlphaFoldDB" id="A0A1F7V8Q4"/>
<evidence type="ECO:0000256" key="2">
    <source>
        <dbReference type="ARBA" id="ARBA00022917"/>
    </source>
</evidence>
<dbReference type="InterPro" id="IPR002661">
    <property type="entry name" value="Ribosome_recyc_fac"/>
</dbReference>
<feature type="coiled-coil region" evidence="4">
    <location>
        <begin position="124"/>
        <end position="176"/>
    </location>
</feature>
<dbReference type="Pfam" id="PF01765">
    <property type="entry name" value="RRF"/>
    <property type="match status" value="1"/>
</dbReference>
<protein>
    <recommendedName>
        <fullName evidence="3">Ribosome-recycling factor</fullName>
        <shortName evidence="3">RRF</shortName>
    </recommendedName>
    <alternativeName>
        <fullName evidence="3">Ribosome-releasing factor</fullName>
    </alternativeName>
</protein>
<dbReference type="Gene3D" id="1.10.132.20">
    <property type="entry name" value="Ribosome-recycling factor"/>
    <property type="match status" value="1"/>
</dbReference>
<dbReference type="FunFam" id="3.30.1360.40:FF:000001">
    <property type="entry name" value="Ribosome-recycling factor"/>
    <property type="match status" value="1"/>
</dbReference>
<gene>
    <name evidence="3" type="primary">frr</name>
    <name evidence="6" type="ORF">A3I40_04160</name>
</gene>
<reference evidence="6 7" key="1">
    <citation type="journal article" date="2016" name="Nat. Commun.">
        <title>Thousands of microbial genomes shed light on interconnected biogeochemical processes in an aquifer system.</title>
        <authorList>
            <person name="Anantharaman K."/>
            <person name="Brown C.T."/>
            <person name="Hug L.A."/>
            <person name="Sharon I."/>
            <person name="Castelle C.J."/>
            <person name="Probst A.J."/>
            <person name="Thomas B.C."/>
            <person name="Singh A."/>
            <person name="Wilkins M.J."/>
            <person name="Karaoz U."/>
            <person name="Brodie E.L."/>
            <person name="Williams K.H."/>
            <person name="Hubbard S.S."/>
            <person name="Banfield J.F."/>
        </authorList>
    </citation>
    <scope>NUCLEOTIDE SEQUENCE [LARGE SCALE GENOMIC DNA]</scope>
</reference>
<dbReference type="SUPFAM" id="SSF55194">
    <property type="entry name" value="Ribosome recycling factor, RRF"/>
    <property type="match status" value="1"/>
</dbReference>
<dbReference type="EMBL" id="MGEP01000040">
    <property type="protein sequence ID" value="OGL86893.1"/>
    <property type="molecule type" value="Genomic_DNA"/>
</dbReference>
<name>A0A1F7V8Q4_9BACT</name>
<dbReference type="Gene3D" id="3.30.1360.40">
    <property type="match status" value="1"/>
</dbReference>
<dbReference type="PANTHER" id="PTHR20982">
    <property type="entry name" value="RIBOSOME RECYCLING FACTOR"/>
    <property type="match status" value="1"/>
</dbReference>
<evidence type="ECO:0000256" key="1">
    <source>
        <dbReference type="ARBA" id="ARBA00005912"/>
    </source>
</evidence>
<dbReference type="InterPro" id="IPR023584">
    <property type="entry name" value="Ribosome_recyc_fac_dom"/>
</dbReference>
<comment type="caution">
    <text evidence="6">The sequence shown here is derived from an EMBL/GenBank/DDBJ whole genome shotgun (WGS) entry which is preliminary data.</text>
</comment>
<dbReference type="GO" id="GO:0043023">
    <property type="term" value="F:ribosomal large subunit binding"/>
    <property type="evidence" value="ECO:0007669"/>
    <property type="project" value="TreeGrafter"/>
</dbReference>
<keyword evidence="4" id="KW-0175">Coiled coil</keyword>
<feature type="domain" description="Ribosome recycling factor" evidence="5">
    <location>
        <begin position="19"/>
        <end position="181"/>
    </location>
</feature>
<evidence type="ECO:0000256" key="4">
    <source>
        <dbReference type="SAM" id="Coils"/>
    </source>
</evidence>
<proteinExistence type="inferred from homology"/>
<evidence type="ECO:0000313" key="7">
    <source>
        <dbReference type="Proteomes" id="UP000178723"/>
    </source>
</evidence>
<evidence type="ECO:0000259" key="5">
    <source>
        <dbReference type="Pfam" id="PF01765"/>
    </source>
</evidence>
<dbReference type="GO" id="GO:0005737">
    <property type="term" value="C:cytoplasm"/>
    <property type="evidence" value="ECO:0007669"/>
    <property type="project" value="UniProtKB-SubCell"/>
</dbReference>
<accession>A0A1F7V8Q4</accession>
<sequence>MMPIVIEHKPEFDRAIEHLKTELTSVRSNRATPSLVEDLKIETYGSEMRLKELASLAVPEPRTIVVQPWDKTIIKDIEKGLAKADLNLGMANDGSVIRLTLPPLTEETRQALIKVMNQKLEAGRVQIRQIREKVREQIIKAEKEKKITEDDRFQAQKDLDELIKDYTEQISNLGRRKEEEITTV</sequence>
<dbReference type="InterPro" id="IPR036191">
    <property type="entry name" value="RRF_sf"/>
</dbReference>
<dbReference type="PANTHER" id="PTHR20982:SF3">
    <property type="entry name" value="MITOCHONDRIAL RIBOSOME RECYCLING FACTOR PSEUDO 1"/>
    <property type="match status" value="1"/>
</dbReference>
<dbReference type="Proteomes" id="UP000178723">
    <property type="component" value="Unassembled WGS sequence"/>
</dbReference>
<dbReference type="STRING" id="1802407.A3I40_04160"/>
<evidence type="ECO:0000313" key="6">
    <source>
        <dbReference type="EMBL" id="OGL86893.1"/>
    </source>
</evidence>
<organism evidence="6 7">
    <name type="scientific">Candidatus Uhrbacteria bacterium RIFCSPLOWO2_02_FULL_48_12</name>
    <dbReference type="NCBI Taxonomy" id="1802407"/>
    <lineage>
        <taxon>Bacteria</taxon>
        <taxon>Candidatus Uhriibacteriota</taxon>
    </lineage>
</organism>
<evidence type="ECO:0000256" key="3">
    <source>
        <dbReference type="HAMAP-Rule" id="MF_00040"/>
    </source>
</evidence>
<comment type="function">
    <text evidence="3">Responsible for the release of ribosomes from messenger RNA at the termination of protein biosynthesis. May increase the efficiency of translation by recycling ribosomes from one round of translation to another.</text>
</comment>
<comment type="similarity">
    <text evidence="1 3">Belongs to the RRF family.</text>
</comment>
<keyword evidence="2 3" id="KW-0648">Protein biosynthesis</keyword>
<dbReference type="GO" id="GO:0006415">
    <property type="term" value="P:translational termination"/>
    <property type="evidence" value="ECO:0007669"/>
    <property type="project" value="UniProtKB-UniRule"/>
</dbReference>
<dbReference type="NCBIfam" id="TIGR00496">
    <property type="entry name" value="frr"/>
    <property type="match status" value="1"/>
</dbReference>